<name>A0A0E9VC31_ANGAN</name>
<reference evidence="1" key="2">
    <citation type="journal article" date="2015" name="Fish Shellfish Immunol.">
        <title>Early steps in the European eel (Anguilla anguilla)-Vibrio vulnificus interaction in the gills: Role of the RtxA13 toxin.</title>
        <authorList>
            <person name="Callol A."/>
            <person name="Pajuelo D."/>
            <person name="Ebbesson L."/>
            <person name="Teles M."/>
            <person name="MacKenzie S."/>
            <person name="Amaro C."/>
        </authorList>
    </citation>
    <scope>NUCLEOTIDE SEQUENCE</scope>
</reference>
<dbReference type="AlphaFoldDB" id="A0A0E9VC31"/>
<organism evidence="1">
    <name type="scientific">Anguilla anguilla</name>
    <name type="common">European freshwater eel</name>
    <name type="synonym">Muraena anguilla</name>
    <dbReference type="NCBI Taxonomy" id="7936"/>
    <lineage>
        <taxon>Eukaryota</taxon>
        <taxon>Metazoa</taxon>
        <taxon>Chordata</taxon>
        <taxon>Craniata</taxon>
        <taxon>Vertebrata</taxon>
        <taxon>Euteleostomi</taxon>
        <taxon>Actinopterygii</taxon>
        <taxon>Neopterygii</taxon>
        <taxon>Teleostei</taxon>
        <taxon>Anguilliformes</taxon>
        <taxon>Anguillidae</taxon>
        <taxon>Anguilla</taxon>
    </lineage>
</organism>
<proteinExistence type="predicted"/>
<sequence length="20" mass="2189">MVVCLQYNPHSSMVDSHGQG</sequence>
<accession>A0A0E9VC31</accession>
<evidence type="ECO:0000313" key="1">
    <source>
        <dbReference type="EMBL" id="JAH74738.1"/>
    </source>
</evidence>
<reference evidence="1" key="1">
    <citation type="submission" date="2014-11" db="EMBL/GenBank/DDBJ databases">
        <authorList>
            <person name="Amaro Gonzalez C."/>
        </authorList>
    </citation>
    <scope>NUCLEOTIDE SEQUENCE</scope>
</reference>
<protein>
    <submittedName>
        <fullName evidence="1">Uncharacterized protein</fullName>
    </submittedName>
</protein>
<dbReference type="EMBL" id="GBXM01033839">
    <property type="protein sequence ID" value="JAH74738.1"/>
    <property type="molecule type" value="Transcribed_RNA"/>
</dbReference>